<keyword evidence="7" id="KW-1185">Reference proteome</keyword>
<evidence type="ECO:0000256" key="1">
    <source>
        <dbReference type="ARBA" id="ARBA00009986"/>
    </source>
</evidence>
<dbReference type="InterPro" id="IPR044086">
    <property type="entry name" value="LUC3-like"/>
</dbReference>
<dbReference type="Gene3D" id="3.40.309.10">
    <property type="entry name" value="Aldehyde Dehydrogenase, Chain A, domain 2"/>
    <property type="match status" value="1"/>
</dbReference>
<dbReference type="InterPro" id="IPR029510">
    <property type="entry name" value="Ald_DH_CS_GLU"/>
</dbReference>
<evidence type="ECO:0000313" key="7">
    <source>
        <dbReference type="Proteomes" id="UP000027190"/>
    </source>
</evidence>
<dbReference type="InterPro" id="IPR016162">
    <property type="entry name" value="Ald_DH_N"/>
</dbReference>
<dbReference type="eggNOG" id="COG1012">
    <property type="taxonomic scope" value="Bacteria"/>
</dbReference>
<dbReference type="FunFam" id="3.40.605.10:FF:000007">
    <property type="entry name" value="NAD/NADP-dependent betaine aldehyde dehydrogenase"/>
    <property type="match status" value="1"/>
</dbReference>
<reference evidence="6 7" key="1">
    <citation type="journal article" date="2014" name="Antonie Van Leeuwenhoek">
        <title>Hyphomonas beringensis sp. nov. and Hyphomonas chukchiensis sp. nov., isolated from surface seawater of the Bering Sea and Chukchi Sea.</title>
        <authorList>
            <person name="Li C."/>
            <person name="Lai Q."/>
            <person name="Li G."/>
            <person name="Dong C."/>
            <person name="Wang J."/>
            <person name="Liao Y."/>
            <person name="Shao Z."/>
        </authorList>
    </citation>
    <scope>NUCLEOTIDE SEQUENCE [LARGE SCALE GENOMIC DNA]</scope>
    <source>
        <strain evidence="6 7">BH-BN04-4</strain>
    </source>
</reference>
<dbReference type="PANTHER" id="PTHR11699">
    <property type="entry name" value="ALDEHYDE DEHYDROGENASE-RELATED"/>
    <property type="match status" value="1"/>
</dbReference>
<gene>
    <name evidence="6" type="ORF">HY30_04550</name>
</gene>
<dbReference type="OrthoDB" id="7168186at2"/>
<organism evidence="6 7">
    <name type="scientific">Hyphomonas chukchiensis</name>
    <dbReference type="NCBI Taxonomy" id="1280947"/>
    <lineage>
        <taxon>Bacteria</taxon>
        <taxon>Pseudomonadati</taxon>
        <taxon>Pseudomonadota</taxon>
        <taxon>Alphaproteobacteria</taxon>
        <taxon>Hyphomonadales</taxon>
        <taxon>Hyphomonadaceae</taxon>
        <taxon>Hyphomonas</taxon>
    </lineage>
</organism>
<evidence type="ECO:0000256" key="2">
    <source>
        <dbReference type="ARBA" id="ARBA00023002"/>
    </source>
</evidence>
<feature type="active site" evidence="3">
    <location>
        <position position="245"/>
    </location>
</feature>
<dbReference type="Proteomes" id="UP000027190">
    <property type="component" value="Unassembled WGS sequence"/>
</dbReference>
<evidence type="ECO:0000259" key="5">
    <source>
        <dbReference type="Pfam" id="PF00171"/>
    </source>
</evidence>
<protein>
    <submittedName>
        <fullName evidence="6">Aldehyde dehydrogenase</fullName>
    </submittedName>
</protein>
<dbReference type="InterPro" id="IPR016161">
    <property type="entry name" value="Ald_DH/histidinol_DH"/>
</dbReference>
<evidence type="ECO:0000256" key="3">
    <source>
        <dbReference type="PROSITE-ProRule" id="PRU10007"/>
    </source>
</evidence>
<sequence length="473" mass="51315">MTDFDRNYSMTIDGKSVSAKGQIDVINPATGEVFAQAPDCSREQLDDAVASARLAFKAWKLRPIEERADLLAKAGDVILQHSAELARLFTKEQGRPTEGAAAEIMMSGQWLKMVSQMRPPVHISEDSDAQFIETRYVPLGVVCAIAPWNFPVNLAIWKVAPALLAGNTMVLKPSPFTPLCTLKIGELLQDILPPGVLNVISGGDELGPWMTSHPGFAKISFTGSTETGKKVMESAARDLKALTLELGGNDAAIVLPDVDVDEVAQKIFFGAFANTSQICVATKRLYVHESVYDALRDRLVAIAKATKVGDGSEQGTVLGPIQNKRQFDRVMNLLDDARANNLTLIEGADIPDTKGYFVPVTIVDNPPEGSRVVQEEAFGPVLPMLKFSDIDDVIDRANDSEYGLAGAVWSKNTDEAMKIARKMETGTVWINQNLNLRPDTPFGGHKASGFGVENGMEGLLEFMAPQAVYVAKH</sequence>
<keyword evidence="2 4" id="KW-0560">Oxidoreductase</keyword>
<dbReference type="Gene3D" id="3.40.605.10">
    <property type="entry name" value="Aldehyde Dehydrogenase, Chain A, domain 1"/>
    <property type="match status" value="1"/>
</dbReference>
<dbReference type="GO" id="GO:0016620">
    <property type="term" value="F:oxidoreductase activity, acting on the aldehyde or oxo group of donors, NAD or NADP as acceptor"/>
    <property type="evidence" value="ECO:0007669"/>
    <property type="project" value="InterPro"/>
</dbReference>
<comment type="similarity">
    <text evidence="1 4">Belongs to the aldehyde dehydrogenase family.</text>
</comment>
<dbReference type="EMBL" id="AWFG01000030">
    <property type="protein sequence ID" value="KCZ57444.1"/>
    <property type="molecule type" value="Genomic_DNA"/>
</dbReference>
<feature type="domain" description="Aldehyde dehydrogenase" evidence="5">
    <location>
        <begin position="20"/>
        <end position="468"/>
    </location>
</feature>
<accession>A0A062ULH1</accession>
<name>A0A062ULH1_9PROT</name>
<dbReference type="FunFam" id="3.40.309.10:FF:000009">
    <property type="entry name" value="Aldehyde dehydrogenase A"/>
    <property type="match status" value="1"/>
</dbReference>
<dbReference type="PATRIC" id="fig|1280947.3.peg.2096"/>
<proteinExistence type="inferred from homology"/>
<dbReference type="AlphaFoldDB" id="A0A062ULH1"/>
<dbReference type="CDD" id="cd07106">
    <property type="entry name" value="ALDH_AldA-AAD23400"/>
    <property type="match status" value="1"/>
</dbReference>
<evidence type="ECO:0000256" key="4">
    <source>
        <dbReference type="RuleBase" id="RU003345"/>
    </source>
</evidence>
<dbReference type="Pfam" id="PF00171">
    <property type="entry name" value="Aldedh"/>
    <property type="match status" value="1"/>
</dbReference>
<dbReference type="RefSeq" id="WP_034740024.1">
    <property type="nucleotide sequence ID" value="NZ_AWFG01000030.1"/>
</dbReference>
<dbReference type="STRING" id="1280947.HY30_04550"/>
<dbReference type="PROSITE" id="PS00687">
    <property type="entry name" value="ALDEHYDE_DEHYDR_GLU"/>
    <property type="match status" value="1"/>
</dbReference>
<dbReference type="InterPro" id="IPR015590">
    <property type="entry name" value="Aldehyde_DH_dom"/>
</dbReference>
<evidence type="ECO:0000313" key="6">
    <source>
        <dbReference type="EMBL" id="KCZ57444.1"/>
    </source>
</evidence>
<comment type="caution">
    <text evidence="6">The sequence shown here is derived from an EMBL/GenBank/DDBJ whole genome shotgun (WGS) entry which is preliminary data.</text>
</comment>
<dbReference type="InterPro" id="IPR016163">
    <property type="entry name" value="Ald_DH_C"/>
</dbReference>
<dbReference type="SUPFAM" id="SSF53720">
    <property type="entry name" value="ALDH-like"/>
    <property type="match status" value="1"/>
</dbReference>